<name>A0A5D3AWY7_9TREE</name>
<evidence type="ECO:0000313" key="9">
    <source>
        <dbReference type="Proteomes" id="UP000322245"/>
    </source>
</evidence>
<evidence type="ECO:0000256" key="6">
    <source>
        <dbReference type="ARBA" id="ARBA00035191"/>
    </source>
</evidence>
<protein>
    <recommendedName>
        <fullName evidence="6">Large ribosomal subunit protein mL49</fullName>
    </recommendedName>
</protein>
<dbReference type="PANTHER" id="PTHR13477">
    <property type="entry name" value="MITOCHONDRIAL 39S RIBOSOMAL PROTEIN L49"/>
    <property type="match status" value="1"/>
</dbReference>
<keyword evidence="3" id="KW-0689">Ribosomal protein</keyword>
<comment type="subcellular location">
    <subcellularLocation>
        <location evidence="1">Mitochondrion</location>
    </subcellularLocation>
</comment>
<evidence type="ECO:0000256" key="3">
    <source>
        <dbReference type="ARBA" id="ARBA00022980"/>
    </source>
</evidence>
<dbReference type="PANTHER" id="PTHR13477:SF0">
    <property type="entry name" value="LARGE RIBOSOMAL SUBUNIT PROTEIN ML49"/>
    <property type="match status" value="1"/>
</dbReference>
<reference evidence="8 9" key="1">
    <citation type="submission" date="2017-05" db="EMBL/GenBank/DDBJ databases">
        <title>The Genome Sequence of Tsuchiyaea wingfieldii DSM 27421.</title>
        <authorList>
            <person name="Cuomo C."/>
            <person name="Passer A."/>
            <person name="Billmyre B."/>
            <person name="Heitman J."/>
        </authorList>
    </citation>
    <scope>NUCLEOTIDE SEQUENCE [LARGE SCALE GENOMIC DNA]</scope>
    <source>
        <strain evidence="8 9">DSM 27421</strain>
    </source>
</reference>
<evidence type="ECO:0000256" key="5">
    <source>
        <dbReference type="ARBA" id="ARBA00023274"/>
    </source>
</evidence>
<dbReference type="GO" id="GO:0006412">
    <property type="term" value="P:translation"/>
    <property type="evidence" value="ECO:0007669"/>
    <property type="project" value="InterPro"/>
</dbReference>
<keyword evidence="9" id="KW-1185">Reference proteome</keyword>
<dbReference type="Proteomes" id="UP000322245">
    <property type="component" value="Unassembled WGS sequence"/>
</dbReference>
<keyword evidence="5" id="KW-0687">Ribonucleoprotein</keyword>
<evidence type="ECO:0000256" key="1">
    <source>
        <dbReference type="ARBA" id="ARBA00004173"/>
    </source>
</evidence>
<accession>A0A5D3AWY7</accession>
<comment type="caution">
    <text evidence="8">The sequence shown here is derived from an EMBL/GenBank/DDBJ whole genome shotgun (WGS) entry which is preliminary data.</text>
</comment>
<dbReference type="GO" id="GO:0003735">
    <property type="term" value="F:structural constituent of ribosome"/>
    <property type="evidence" value="ECO:0007669"/>
    <property type="project" value="InterPro"/>
</dbReference>
<dbReference type="AlphaFoldDB" id="A0A5D3AWY7"/>
<dbReference type="InterPro" id="IPR007740">
    <property type="entry name" value="Ribosomal_mL49"/>
</dbReference>
<evidence type="ECO:0000256" key="7">
    <source>
        <dbReference type="SAM" id="MobiDB-lite"/>
    </source>
</evidence>
<evidence type="ECO:0000256" key="4">
    <source>
        <dbReference type="ARBA" id="ARBA00023128"/>
    </source>
</evidence>
<dbReference type="EMBL" id="NIDF01000032">
    <property type="protein sequence ID" value="TYJ55917.1"/>
    <property type="molecule type" value="Genomic_DNA"/>
</dbReference>
<sequence>MLARQAIIRSAQTLRPIATCSFRPLVLARSFQTTPFFRNEAPSTSASSSSSTSAPLAEEPAAPLDAEYEALLRGQAALAEEGELEEIVGGREKWYHVMRSEGGELPVYSKFRNGGQVTTIIRKIEGSGATLRDQLNESFLANHLDPFTAPPRATLRPTNGHIQIKGHHVEDVKDWLSERGF</sequence>
<dbReference type="Gene3D" id="3.30.780.10">
    <property type="entry name" value="SUI1-like domain"/>
    <property type="match status" value="1"/>
</dbReference>
<organism evidence="8 9">
    <name type="scientific">Cryptococcus floricola</name>
    <dbReference type="NCBI Taxonomy" id="2591691"/>
    <lineage>
        <taxon>Eukaryota</taxon>
        <taxon>Fungi</taxon>
        <taxon>Dikarya</taxon>
        <taxon>Basidiomycota</taxon>
        <taxon>Agaricomycotina</taxon>
        <taxon>Tremellomycetes</taxon>
        <taxon>Tremellales</taxon>
        <taxon>Cryptococcaceae</taxon>
        <taxon>Cryptococcus</taxon>
    </lineage>
</organism>
<evidence type="ECO:0000256" key="2">
    <source>
        <dbReference type="ARBA" id="ARBA00005677"/>
    </source>
</evidence>
<dbReference type="Pfam" id="PF05046">
    <property type="entry name" value="Img2"/>
    <property type="match status" value="1"/>
</dbReference>
<dbReference type="GO" id="GO:0005762">
    <property type="term" value="C:mitochondrial large ribosomal subunit"/>
    <property type="evidence" value="ECO:0007669"/>
    <property type="project" value="TreeGrafter"/>
</dbReference>
<evidence type="ECO:0000313" key="8">
    <source>
        <dbReference type="EMBL" id="TYJ55917.1"/>
    </source>
</evidence>
<comment type="similarity">
    <text evidence="2">Belongs to the mitochondrion-specific ribosomal protein mL49 family.</text>
</comment>
<keyword evidence="4" id="KW-0496">Mitochondrion</keyword>
<proteinExistence type="inferred from homology"/>
<feature type="compositionally biased region" description="Low complexity" evidence="7">
    <location>
        <begin position="40"/>
        <end position="60"/>
    </location>
</feature>
<feature type="region of interest" description="Disordered" evidence="7">
    <location>
        <begin position="38"/>
        <end position="60"/>
    </location>
</feature>
<gene>
    <name evidence="8" type="ORF">B9479_003440</name>
</gene>